<dbReference type="GO" id="GO:0060255">
    <property type="term" value="P:regulation of macromolecule metabolic process"/>
    <property type="evidence" value="ECO:0007669"/>
    <property type="project" value="UniProtKB-ARBA"/>
</dbReference>
<evidence type="ECO:0000313" key="3">
    <source>
        <dbReference type="EMBL" id="RWS28629.1"/>
    </source>
</evidence>
<gene>
    <name evidence="3" type="ORF">B4U80_05821</name>
</gene>
<protein>
    <recommendedName>
        <fullName evidence="2">PITH domain-containing protein</fullName>
    </recommendedName>
</protein>
<name>A0A443SM92_9ACAR</name>
<dbReference type="InterPro" id="IPR045099">
    <property type="entry name" value="PITH1-like"/>
</dbReference>
<feature type="domain" description="PITH" evidence="2">
    <location>
        <begin position="14"/>
        <end position="195"/>
    </location>
</feature>
<dbReference type="GO" id="GO:0005634">
    <property type="term" value="C:nucleus"/>
    <property type="evidence" value="ECO:0007669"/>
    <property type="project" value="TreeGrafter"/>
</dbReference>
<dbReference type="Pfam" id="PF06201">
    <property type="entry name" value="PITH"/>
    <property type="match status" value="1"/>
</dbReference>
<dbReference type="GO" id="GO:0005737">
    <property type="term" value="C:cytoplasm"/>
    <property type="evidence" value="ECO:0007669"/>
    <property type="project" value="UniProtKB-ARBA"/>
</dbReference>
<dbReference type="FunFam" id="2.60.120.470:FF:000002">
    <property type="entry name" value="PITH domain-containing protein 1"/>
    <property type="match status" value="1"/>
</dbReference>
<dbReference type="PANTHER" id="PTHR12175:SF1">
    <property type="entry name" value="PITH DOMAIN-CONTAINING PROTEIN 1"/>
    <property type="match status" value="1"/>
</dbReference>
<dbReference type="VEuPathDB" id="VectorBase:LDEU003409"/>
<sequence>MSQCRHCSTGEDHSHDSELGVEYSLYTKIDTYNVQCLNEAEDGSGKSVFKPWEERLNFEKCVISDVDEELLFNIPFTGNVKLKGIIIIGGENGSHPSSQSLSIFELTPFRYKNRPRMTFDETSAIPDQQFELTHDTQGINEYPIKAVKFSSVNHLSIYFPANFGDESTKIYYIGLKGEFTPAQRDALLIANYELAPNPADHKTKNIDSVTHQIH</sequence>
<dbReference type="AlphaFoldDB" id="A0A443SM92"/>
<dbReference type="Proteomes" id="UP000288716">
    <property type="component" value="Unassembled WGS sequence"/>
</dbReference>
<dbReference type="EMBL" id="NCKV01001284">
    <property type="protein sequence ID" value="RWS28629.1"/>
    <property type="molecule type" value="Genomic_DNA"/>
</dbReference>
<comment type="similarity">
    <text evidence="1">Belongs to the PITHD1 family.</text>
</comment>
<dbReference type="Gene3D" id="2.60.120.470">
    <property type="entry name" value="PITH domain"/>
    <property type="match status" value="1"/>
</dbReference>
<dbReference type="GO" id="GO:0045654">
    <property type="term" value="P:positive regulation of megakaryocyte differentiation"/>
    <property type="evidence" value="ECO:0007669"/>
    <property type="project" value="UniProtKB-ARBA"/>
</dbReference>
<reference evidence="3 4" key="1">
    <citation type="journal article" date="2018" name="Gigascience">
        <title>Genomes of trombidid mites reveal novel predicted allergens and laterally-transferred genes associated with secondary metabolism.</title>
        <authorList>
            <person name="Dong X."/>
            <person name="Chaisiri K."/>
            <person name="Xia D."/>
            <person name="Armstrong S.D."/>
            <person name="Fang Y."/>
            <person name="Donnelly M.J."/>
            <person name="Kadowaki T."/>
            <person name="McGarry J.W."/>
            <person name="Darby A.C."/>
            <person name="Makepeace B.L."/>
        </authorList>
    </citation>
    <scope>NUCLEOTIDE SEQUENCE [LARGE SCALE GENOMIC DNA]</scope>
    <source>
        <strain evidence="3">UoL-UT</strain>
    </source>
</reference>
<dbReference type="GO" id="GO:0080090">
    <property type="term" value="P:regulation of primary metabolic process"/>
    <property type="evidence" value="ECO:0007669"/>
    <property type="project" value="UniProtKB-ARBA"/>
</dbReference>
<dbReference type="InterPro" id="IPR010400">
    <property type="entry name" value="PITH_dom"/>
</dbReference>
<dbReference type="OrthoDB" id="2635at2759"/>
<dbReference type="InterPro" id="IPR037047">
    <property type="entry name" value="PITH_dom_sf"/>
</dbReference>
<evidence type="ECO:0000259" key="2">
    <source>
        <dbReference type="PROSITE" id="PS51532"/>
    </source>
</evidence>
<dbReference type="PROSITE" id="PS51532">
    <property type="entry name" value="PITH"/>
    <property type="match status" value="1"/>
</dbReference>
<keyword evidence="4" id="KW-1185">Reference proteome</keyword>
<accession>A0A443SM92</accession>
<dbReference type="PANTHER" id="PTHR12175">
    <property type="entry name" value="AD039 HT014 THIOREDOXIN FAMILY TRP26"/>
    <property type="match status" value="1"/>
</dbReference>
<proteinExistence type="inferred from homology"/>
<evidence type="ECO:0000313" key="4">
    <source>
        <dbReference type="Proteomes" id="UP000288716"/>
    </source>
</evidence>
<comment type="caution">
    <text evidence="3">The sequence shown here is derived from an EMBL/GenBank/DDBJ whole genome shotgun (WGS) entry which is preliminary data.</text>
</comment>
<organism evidence="3 4">
    <name type="scientific">Leptotrombidium deliense</name>
    <dbReference type="NCBI Taxonomy" id="299467"/>
    <lineage>
        <taxon>Eukaryota</taxon>
        <taxon>Metazoa</taxon>
        <taxon>Ecdysozoa</taxon>
        <taxon>Arthropoda</taxon>
        <taxon>Chelicerata</taxon>
        <taxon>Arachnida</taxon>
        <taxon>Acari</taxon>
        <taxon>Acariformes</taxon>
        <taxon>Trombidiformes</taxon>
        <taxon>Prostigmata</taxon>
        <taxon>Anystina</taxon>
        <taxon>Parasitengona</taxon>
        <taxon>Trombiculoidea</taxon>
        <taxon>Trombiculidae</taxon>
        <taxon>Leptotrombidium</taxon>
    </lineage>
</organism>
<evidence type="ECO:0000256" key="1">
    <source>
        <dbReference type="ARBA" id="ARBA00025788"/>
    </source>
</evidence>
<dbReference type="SUPFAM" id="SSF49785">
    <property type="entry name" value="Galactose-binding domain-like"/>
    <property type="match status" value="1"/>
</dbReference>
<dbReference type="InterPro" id="IPR008979">
    <property type="entry name" value="Galactose-bd-like_sf"/>
</dbReference>